<evidence type="ECO:0000313" key="3">
    <source>
        <dbReference type="Proteomes" id="UP000606172"/>
    </source>
</evidence>
<feature type="region of interest" description="Disordered" evidence="1">
    <location>
        <begin position="15"/>
        <end position="96"/>
    </location>
</feature>
<organism evidence="2 3">
    <name type="scientific">Sinosporangium siamense</name>
    <dbReference type="NCBI Taxonomy" id="1367973"/>
    <lineage>
        <taxon>Bacteria</taxon>
        <taxon>Bacillati</taxon>
        <taxon>Actinomycetota</taxon>
        <taxon>Actinomycetes</taxon>
        <taxon>Streptosporangiales</taxon>
        <taxon>Streptosporangiaceae</taxon>
        <taxon>Sinosporangium</taxon>
    </lineage>
</organism>
<name>A0A919RD79_9ACTN</name>
<proteinExistence type="predicted"/>
<reference evidence="2" key="1">
    <citation type="submission" date="2021-01" db="EMBL/GenBank/DDBJ databases">
        <title>Whole genome shotgun sequence of Sinosporangium siamense NBRC 109515.</title>
        <authorList>
            <person name="Komaki H."/>
            <person name="Tamura T."/>
        </authorList>
    </citation>
    <scope>NUCLEOTIDE SEQUENCE</scope>
    <source>
        <strain evidence="2">NBRC 109515</strain>
    </source>
</reference>
<protein>
    <submittedName>
        <fullName evidence="2">Uncharacterized protein</fullName>
    </submittedName>
</protein>
<accession>A0A919RD79</accession>
<evidence type="ECO:0000256" key="1">
    <source>
        <dbReference type="SAM" id="MobiDB-lite"/>
    </source>
</evidence>
<sequence>MATWVKSQRVRVRDSMDSVVQGSGHADVSVSGTLRMGDGSRPGGVASPYIGSRGTCARPSGRGGVSGSLKGESAASGQGCGFAVHRPPKGMRRAPASGLWESGARAAPIVGLFRDLNVSRDGARLRSP</sequence>
<comment type="caution">
    <text evidence="2">The sequence shown here is derived from an EMBL/GenBank/DDBJ whole genome shotgun (WGS) entry which is preliminary data.</text>
</comment>
<dbReference type="AlphaFoldDB" id="A0A919RD79"/>
<evidence type="ECO:0000313" key="2">
    <source>
        <dbReference type="EMBL" id="GII91765.1"/>
    </source>
</evidence>
<dbReference type="Proteomes" id="UP000606172">
    <property type="component" value="Unassembled WGS sequence"/>
</dbReference>
<dbReference type="EMBL" id="BOOW01000012">
    <property type="protein sequence ID" value="GII91765.1"/>
    <property type="molecule type" value="Genomic_DNA"/>
</dbReference>
<keyword evidence="3" id="KW-1185">Reference proteome</keyword>
<gene>
    <name evidence="2" type="ORF">Ssi02_19960</name>
</gene>